<gene>
    <name evidence="1" type="ORF">N4T19_03270</name>
</gene>
<reference evidence="1" key="1">
    <citation type="submission" date="2022-09" db="EMBL/GenBank/DDBJ databases">
        <title>Bacterial diversity in gut of crayfish and pufferfish.</title>
        <authorList>
            <person name="Huang Y."/>
        </authorList>
    </citation>
    <scope>NUCLEOTIDE SEQUENCE</scope>
    <source>
        <strain evidence="1">PR12</strain>
    </source>
</reference>
<protein>
    <submittedName>
        <fullName evidence="1">Uncharacterized protein</fullName>
    </submittedName>
</protein>
<evidence type="ECO:0000313" key="1">
    <source>
        <dbReference type="EMBL" id="UXC19161.1"/>
    </source>
</evidence>
<dbReference type="Proteomes" id="UP001058290">
    <property type="component" value="Chromosome"/>
</dbReference>
<dbReference type="EMBL" id="CP104377">
    <property type="protein sequence ID" value="UXC19161.1"/>
    <property type="molecule type" value="Genomic_DNA"/>
</dbReference>
<sequence>MSYPLINGAAINADSAAENTIPGLSLCAAGVPLAVFEFDVAGSMVWGFGALTAKIGEDVELYLPGISLVQSAWHSAEASQPPASTAFSVSGSRALAIGAMRAVPGSLEGQAQGAVVLGCGALTAEPVGFAAGAKVLGLGEVSASRIGTVQSARVLGMGSVSVVSSVVIPGVSLCRAGPVAATLAGMDGQVEGSQVLGFGGLTVSYAFRVGQSLALGIGAMRVERDSEC</sequence>
<proteinExistence type="predicted"/>
<dbReference type="RefSeq" id="WP_260719462.1">
    <property type="nucleotide sequence ID" value="NZ_CP104377.1"/>
</dbReference>
<accession>A0ABY6A0D0</accession>
<name>A0ABY6A0D0_9BURK</name>
<keyword evidence="2" id="KW-1185">Reference proteome</keyword>
<organism evidence="1 2">
    <name type="scientific">Comamonas squillarum</name>
    <dbReference type="NCBI Taxonomy" id="2977320"/>
    <lineage>
        <taxon>Bacteria</taxon>
        <taxon>Pseudomonadati</taxon>
        <taxon>Pseudomonadota</taxon>
        <taxon>Betaproteobacteria</taxon>
        <taxon>Burkholderiales</taxon>
        <taxon>Comamonadaceae</taxon>
        <taxon>Comamonas</taxon>
    </lineage>
</organism>
<evidence type="ECO:0000313" key="2">
    <source>
        <dbReference type="Proteomes" id="UP001058290"/>
    </source>
</evidence>